<feature type="compositionally biased region" description="Basic and acidic residues" evidence="2">
    <location>
        <begin position="404"/>
        <end position="417"/>
    </location>
</feature>
<sequence length="503" mass="58537">MLKQNNERYNCFDEKSRGSIKLQEETEEDFLALIEREVYEAEKRLQLYSLEDVEGQQESNTTDKGYAHSYTVSQRESPTEHSIVNELGDRVFNNNNLELLKAAKKRGNPQRHREPKISLQADIEAVVSPEPYKRFLDSNPATKKSANVNLERKKTLFDESRPHGDSEKCYDKQILAFERSVPSHEADLRDYTFGRERGSVTQHRRSIPQEDSSQENLMNEDQLCTADNEVDFKELYSLAQLQIKKIQNRLAQTESKFSSLQVEYDILNNSFDTASLQLERLQAENSELREKLSKIVSANEHMPSTSENENVYRWRTLFQKAVSKLAEERQSRVKAENEKKRVLKELEVFEEDIMKRFVVLRNQAKARVKEMKAWTSQMEQIRELLEMLPRKTGNTAWPQVEKGNSSDKQQRDADMKANKHGNVCAADNTNSTEVESAKSTQAEWNTLKKAEKELASEHEAEERLLEQWRVDAQRLTASLQHLLQPTQKLDRPEKLKRKESLNR</sequence>
<evidence type="ECO:0000256" key="1">
    <source>
        <dbReference type="SAM" id="Coils"/>
    </source>
</evidence>
<dbReference type="AlphaFoldDB" id="A0AAV9ICQ5"/>
<proteinExistence type="predicted"/>
<accession>A0AAV9ICQ5</accession>
<dbReference type="EMBL" id="JANCYU010000028">
    <property type="protein sequence ID" value="KAK4525185.1"/>
    <property type="molecule type" value="Genomic_DNA"/>
</dbReference>
<comment type="caution">
    <text evidence="3">The sequence shown here is derived from an EMBL/GenBank/DDBJ whole genome shotgun (WGS) entry which is preliminary data.</text>
</comment>
<gene>
    <name evidence="3" type="ORF">GAYE_SCF08G3091</name>
</gene>
<keyword evidence="1" id="KW-0175">Coiled coil</keyword>
<protein>
    <submittedName>
        <fullName evidence="3">Uncharacterized protein</fullName>
    </submittedName>
</protein>
<evidence type="ECO:0000313" key="3">
    <source>
        <dbReference type="EMBL" id="KAK4525185.1"/>
    </source>
</evidence>
<feature type="compositionally biased region" description="Basic and acidic residues" evidence="2">
    <location>
        <begin position="488"/>
        <end position="503"/>
    </location>
</feature>
<feature type="region of interest" description="Disordered" evidence="2">
    <location>
        <begin position="481"/>
        <end position="503"/>
    </location>
</feature>
<feature type="region of interest" description="Disordered" evidence="2">
    <location>
        <begin position="394"/>
        <end position="418"/>
    </location>
</feature>
<evidence type="ECO:0000256" key="2">
    <source>
        <dbReference type="SAM" id="MobiDB-lite"/>
    </source>
</evidence>
<feature type="coiled-coil region" evidence="1">
    <location>
        <begin position="236"/>
        <end position="352"/>
    </location>
</feature>
<dbReference type="Proteomes" id="UP001300502">
    <property type="component" value="Unassembled WGS sequence"/>
</dbReference>
<name>A0AAV9ICQ5_9RHOD</name>
<organism evidence="3 4">
    <name type="scientific">Galdieria yellowstonensis</name>
    <dbReference type="NCBI Taxonomy" id="3028027"/>
    <lineage>
        <taxon>Eukaryota</taxon>
        <taxon>Rhodophyta</taxon>
        <taxon>Bangiophyceae</taxon>
        <taxon>Galdieriales</taxon>
        <taxon>Galdieriaceae</taxon>
        <taxon>Galdieria</taxon>
    </lineage>
</organism>
<keyword evidence="4" id="KW-1185">Reference proteome</keyword>
<reference evidence="3 4" key="1">
    <citation type="submission" date="2022-07" db="EMBL/GenBank/DDBJ databases">
        <title>Genome-wide signatures of adaptation to extreme environments.</title>
        <authorList>
            <person name="Cho C.H."/>
            <person name="Yoon H.S."/>
        </authorList>
    </citation>
    <scope>NUCLEOTIDE SEQUENCE [LARGE SCALE GENOMIC DNA]</scope>
    <source>
        <strain evidence="3 4">108.79 E11</strain>
    </source>
</reference>
<evidence type="ECO:0000313" key="4">
    <source>
        <dbReference type="Proteomes" id="UP001300502"/>
    </source>
</evidence>
<feature type="compositionally biased region" description="Polar residues" evidence="2">
    <location>
        <begin position="394"/>
        <end position="403"/>
    </location>
</feature>